<dbReference type="SUPFAM" id="SSF53098">
    <property type="entry name" value="Ribonuclease H-like"/>
    <property type="match status" value="1"/>
</dbReference>
<dbReference type="InterPro" id="IPR000477">
    <property type="entry name" value="RT_dom"/>
</dbReference>
<evidence type="ECO:0000313" key="3">
    <source>
        <dbReference type="Proteomes" id="UP000596661"/>
    </source>
</evidence>
<dbReference type="InterPro" id="IPR044730">
    <property type="entry name" value="RNase_H-like_dom_plant"/>
</dbReference>
<evidence type="ECO:0000313" key="2">
    <source>
        <dbReference type="EnsemblPlants" id="cds.evm.model.05.1085"/>
    </source>
</evidence>
<dbReference type="PANTHER" id="PTHR33116:SF86">
    <property type="entry name" value="REVERSE TRANSCRIPTASE DOMAIN-CONTAINING PROTEIN"/>
    <property type="match status" value="1"/>
</dbReference>
<accession>A0A803PJX7</accession>
<dbReference type="Gene3D" id="3.30.420.10">
    <property type="entry name" value="Ribonuclease H-like superfamily/Ribonuclease H"/>
    <property type="match status" value="1"/>
</dbReference>
<dbReference type="Gene3D" id="3.60.10.10">
    <property type="entry name" value="Endonuclease/exonuclease/phosphatase"/>
    <property type="match status" value="1"/>
</dbReference>
<dbReference type="Proteomes" id="UP000596661">
    <property type="component" value="Chromosome 5"/>
</dbReference>
<dbReference type="InterPro" id="IPR012337">
    <property type="entry name" value="RNaseH-like_sf"/>
</dbReference>
<dbReference type="InterPro" id="IPR036691">
    <property type="entry name" value="Endo/exonu/phosph_ase_sf"/>
</dbReference>
<name>A0A803PJX7_CANSA</name>
<dbReference type="SUPFAM" id="SSF56672">
    <property type="entry name" value="DNA/RNA polymerases"/>
    <property type="match status" value="1"/>
</dbReference>
<dbReference type="Pfam" id="PF13966">
    <property type="entry name" value="zf-RVT"/>
    <property type="match status" value="1"/>
</dbReference>
<dbReference type="Pfam" id="PF13456">
    <property type="entry name" value="RVT_3"/>
    <property type="match status" value="1"/>
</dbReference>
<dbReference type="GO" id="GO:0004523">
    <property type="term" value="F:RNA-DNA hybrid ribonuclease activity"/>
    <property type="evidence" value="ECO:0007669"/>
    <property type="project" value="InterPro"/>
</dbReference>
<dbReference type="PROSITE" id="PS50878">
    <property type="entry name" value="RT_POL"/>
    <property type="match status" value="1"/>
</dbReference>
<dbReference type="InterPro" id="IPR002156">
    <property type="entry name" value="RNaseH_domain"/>
</dbReference>
<dbReference type="SUPFAM" id="SSF56219">
    <property type="entry name" value="DNase I-like"/>
    <property type="match status" value="1"/>
</dbReference>
<evidence type="ECO:0000259" key="1">
    <source>
        <dbReference type="PROSITE" id="PS50878"/>
    </source>
</evidence>
<dbReference type="CDD" id="cd06222">
    <property type="entry name" value="RNase_H_like"/>
    <property type="match status" value="1"/>
</dbReference>
<dbReference type="InterPro" id="IPR026960">
    <property type="entry name" value="RVT-Znf"/>
</dbReference>
<reference evidence="2" key="2">
    <citation type="submission" date="2021-03" db="UniProtKB">
        <authorList>
            <consortium name="EnsemblPlants"/>
        </authorList>
    </citation>
    <scope>IDENTIFICATION</scope>
</reference>
<sequence length="1316" mass="149342">MWRNGFPTADFIRLRVLLNLKKPLLVGLHIPMDEGVSLWCYFKFENLPRICFKCGIVGHEDLGCRRRRRVISDDFNHTVRMYGPWIRLESRLKRCFARVWADDVAGELEGLNLGDNAGENIEPWASGDLANESEKVGQLPELVREDMVFEPALLDTPIHLTAILEKLDVVSTETSATTKTLIQISDSSTEATVIDKVGHLAMVFKGILDPNGNTAKKSERPRSKEIIKKALLGITKPIGPGLMGPSPGKKRRLDDMELDLFILDRAPPGPSLGKPQAVRSLRTLVRSVNPDVVFLMETKRNSSDMEGIWLRLGFGNGVAFSSAGASGGVALFWKAGWDIQISPESFGICKIKKVMLEKALIEVQNWPPSQDNIQLESSLMLELDEVEARQDAIWKQKARELWVKDGNHNREQVVKYFRDNFIEAFTSSKPHIDDDLENLIDPCITTEENRTLRVIHFREVIKQVVWDMAPLKSPRPDGFPDNFYKDHWETVGNQTVDFVQEFFRYGRFSKEINRTFIVLIPKKKDASQEIVRDMCRKMGGSPAIGIKCDMSKAYDRLEWAFVARVLKAFGFDDWFCGLINECISTVTFQVLVNGGLTKSFKPERGLRQGDPLSPYLFIICFEILSRLILEKERQGMITGYRVSSNGSPVSHLMYADDTIFFTRADINEVDTLQDTLKLYCSWSGQHINVNKSKIFLSKNCEPNLGIALSDFLGFDIMEGDETFLGNPLFVSGNHAKDFQFIIDKVRNRMEGWRAKLLSETTRTVLIKNVISAIPIYSMSIFLLPKSTTEALVRHFWWTGSSEGGIFLSLLSWDNICRPSCSGGLGIHKFNDINFCLIAKLGWQLAKNRSSLWCQVILGKYGHLGGFWGRNLPRNASRVARGIWKTKEFIKDNSIWVIGGNSRVKLWQGSWSCADGVCINPCDLNPGVVTDITVGNLMSDGESSWDISLLERFFRPEAYKKILSCNISDLPDRDSLMWKSSSFGEFMLKNAYWDLHSRDFFIDKNCRILWKLPIHERHKLFLWKCAKDCLPFSSRLGIIFGNITGKCVLCNADSSDFDAHFLSLCPITQGLWLASKRKLKIDSIPLHSGAEVVNWLSRYASLCSGGIMKDKNEFFIFAAVLYHNLWFFRNDTYHNHTQWTHTEMMNRVTQEFSYHWKCYMDTKFCNEGGSIPIMTRWALPRLGRIRVNVDFATNKGIGAVGVVVREAGGNILLLFAIKTWFLTITHGELWAVLRGLEVISYFGYTMADLFSDCQIVVNALLKATSPHWNVQVVFSKTLTLMSSLSVSPVWVPRTANQAVHVLACWGTNNDCKGFLNF</sequence>
<dbReference type="GO" id="GO:0003676">
    <property type="term" value="F:nucleic acid binding"/>
    <property type="evidence" value="ECO:0007669"/>
    <property type="project" value="InterPro"/>
</dbReference>
<dbReference type="InterPro" id="IPR025836">
    <property type="entry name" value="Zn_knuckle_CX2CX4HX4C"/>
</dbReference>
<dbReference type="EnsemblPlants" id="evm.model.05.1085">
    <property type="protein sequence ID" value="cds.evm.model.05.1085"/>
    <property type="gene ID" value="evm.TU.05.1085"/>
</dbReference>
<reference evidence="2" key="1">
    <citation type="submission" date="2018-11" db="EMBL/GenBank/DDBJ databases">
        <authorList>
            <person name="Grassa J C."/>
        </authorList>
    </citation>
    <scope>NUCLEOTIDE SEQUENCE [LARGE SCALE GENOMIC DNA]</scope>
</reference>
<dbReference type="InterPro" id="IPR036397">
    <property type="entry name" value="RNaseH_sf"/>
</dbReference>
<protein>
    <recommendedName>
        <fullName evidence="1">Reverse transcriptase domain-containing protein</fullName>
    </recommendedName>
</protein>
<dbReference type="Pfam" id="PF00078">
    <property type="entry name" value="RVT_1"/>
    <property type="match status" value="1"/>
</dbReference>
<keyword evidence="3" id="KW-1185">Reference proteome</keyword>
<dbReference type="InterPro" id="IPR043502">
    <property type="entry name" value="DNA/RNA_pol_sf"/>
</dbReference>
<dbReference type="EMBL" id="UZAU01000492">
    <property type="status" value="NOT_ANNOTATED_CDS"/>
    <property type="molecule type" value="Genomic_DNA"/>
</dbReference>
<dbReference type="PANTHER" id="PTHR33116">
    <property type="entry name" value="REVERSE TRANSCRIPTASE ZINC-BINDING DOMAIN-CONTAINING PROTEIN-RELATED-RELATED"/>
    <property type="match status" value="1"/>
</dbReference>
<feature type="domain" description="Reverse transcriptase" evidence="1">
    <location>
        <begin position="472"/>
        <end position="716"/>
    </location>
</feature>
<dbReference type="Gramene" id="evm.model.05.1085">
    <property type="protein sequence ID" value="cds.evm.model.05.1085"/>
    <property type="gene ID" value="evm.TU.05.1085"/>
</dbReference>
<proteinExistence type="predicted"/>
<dbReference type="Pfam" id="PF14392">
    <property type="entry name" value="zf-CCHC_4"/>
    <property type="match status" value="1"/>
</dbReference>
<organism evidence="2 3">
    <name type="scientific">Cannabis sativa</name>
    <name type="common">Hemp</name>
    <name type="synonym">Marijuana</name>
    <dbReference type="NCBI Taxonomy" id="3483"/>
    <lineage>
        <taxon>Eukaryota</taxon>
        <taxon>Viridiplantae</taxon>
        <taxon>Streptophyta</taxon>
        <taxon>Embryophyta</taxon>
        <taxon>Tracheophyta</taxon>
        <taxon>Spermatophyta</taxon>
        <taxon>Magnoliopsida</taxon>
        <taxon>eudicotyledons</taxon>
        <taxon>Gunneridae</taxon>
        <taxon>Pentapetalae</taxon>
        <taxon>rosids</taxon>
        <taxon>fabids</taxon>
        <taxon>Rosales</taxon>
        <taxon>Cannabaceae</taxon>
        <taxon>Cannabis</taxon>
    </lineage>
</organism>